<evidence type="ECO:0000313" key="1">
    <source>
        <dbReference type="EMBL" id="KAF2461308.1"/>
    </source>
</evidence>
<evidence type="ECO:0000313" key="2">
    <source>
        <dbReference type="Proteomes" id="UP000799766"/>
    </source>
</evidence>
<keyword evidence="2" id="KW-1185">Reference proteome</keyword>
<dbReference type="AlphaFoldDB" id="A0A6A6PBK9"/>
<reference evidence="1" key="1">
    <citation type="journal article" date="2020" name="Stud. Mycol.">
        <title>101 Dothideomycetes genomes: a test case for predicting lifestyles and emergence of pathogens.</title>
        <authorList>
            <person name="Haridas S."/>
            <person name="Albert R."/>
            <person name="Binder M."/>
            <person name="Bloem J."/>
            <person name="Labutti K."/>
            <person name="Salamov A."/>
            <person name="Andreopoulos B."/>
            <person name="Baker S."/>
            <person name="Barry K."/>
            <person name="Bills G."/>
            <person name="Bluhm B."/>
            <person name="Cannon C."/>
            <person name="Castanera R."/>
            <person name="Culley D."/>
            <person name="Daum C."/>
            <person name="Ezra D."/>
            <person name="Gonzalez J."/>
            <person name="Henrissat B."/>
            <person name="Kuo A."/>
            <person name="Liang C."/>
            <person name="Lipzen A."/>
            <person name="Lutzoni F."/>
            <person name="Magnuson J."/>
            <person name="Mondo S."/>
            <person name="Nolan M."/>
            <person name="Ohm R."/>
            <person name="Pangilinan J."/>
            <person name="Park H.-J."/>
            <person name="Ramirez L."/>
            <person name="Alfaro M."/>
            <person name="Sun H."/>
            <person name="Tritt A."/>
            <person name="Yoshinaga Y."/>
            <person name="Zwiers L.-H."/>
            <person name="Turgeon B."/>
            <person name="Goodwin S."/>
            <person name="Spatafora J."/>
            <person name="Crous P."/>
            <person name="Grigoriev I."/>
        </authorList>
    </citation>
    <scope>NUCLEOTIDE SEQUENCE</scope>
    <source>
        <strain evidence="1">ATCC 16933</strain>
    </source>
</reference>
<organism evidence="1 2">
    <name type="scientific">Lineolata rhizophorae</name>
    <dbReference type="NCBI Taxonomy" id="578093"/>
    <lineage>
        <taxon>Eukaryota</taxon>
        <taxon>Fungi</taxon>
        <taxon>Dikarya</taxon>
        <taxon>Ascomycota</taxon>
        <taxon>Pezizomycotina</taxon>
        <taxon>Dothideomycetes</taxon>
        <taxon>Dothideomycetes incertae sedis</taxon>
        <taxon>Lineolatales</taxon>
        <taxon>Lineolataceae</taxon>
        <taxon>Lineolata</taxon>
    </lineage>
</organism>
<accession>A0A6A6PBK9</accession>
<dbReference type="EMBL" id="MU001671">
    <property type="protein sequence ID" value="KAF2461308.1"/>
    <property type="molecule type" value="Genomic_DNA"/>
</dbReference>
<gene>
    <name evidence="1" type="ORF">BDY21DRAFT_83136</name>
</gene>
<proteinExistence type="predicted"/>
<protein>
    <submittedName>
        <fullName evidence="1">Uncharacterized protein</fullName>
    </submittedName>
</protein>
<name>A0A6A6PBK9_9PEZI</name>
<dbReference type="Proteomes" id="UP000799766">
    <property type="component" value="Unassembled WGS sequence"/>
</dbReference>
<sequence length="315" mass="37232">MPDAKQWRDAMLRICTEMAYIVGEYRLSWCQEAAEFEVERLLWDDPLKELRESDVWFEDWDESKLAKELNVKYNDPKGIPHLAMMLDGAINELMDICDSLTTDLSIMLKKVCWGGFMRPATRANWYRMIREGRPASTYNDYREQFEDIIEATYVIAASLWRRYALFRAARNPKVKKVKDMLGCFGIKSRYKKGDHRDEITSRLKPLLKLFPKVDDLIDHMEALMSERYLQYEQSEARRAETGIDDRTVECVLFTPIVWDEIWSPVDSGYSDSDLEWLSICYSDTVAPADEDEIRRRARRDNLQAFRTLFDKCRNY</sequence>